<evidence type="ECO:0000256" key="6">
    <source>
        <dbReference type="ARBA" id="ARBA00022989"/>
    </source>
</evidence>
<comment type="similarity">
    <text evidence="2 8">Belongs to the membrane magnesium transporter (TC 1.A.67) family.</text>
</comment>
<evidence type="ECO:0000256" key="7">
    <source>
        <dbReference type="ARBA" id="ARBA00023136"/>
    </source>
</evidence>
<proteinExistence type="inferred from homology"/>
<comment type="function">
    <text evidence="8">Part of the endoplasmic reticulum membrane protein complex (EMC) that enables the energy-independent insertion into endoplasmic reticulum membranes of newly synthesized membrane proteins. May be involved in Mg(2+) transport.</text>
</comment>
<comment type="subunit">
    <text evidence="3">Component of the ER membrane protein complex (EMC).</text>
</comment>
<organism evidence="10 11">
    <name type="scientific">Hypsibius exemplaris</name>
    <name type="common">Freshwater tardigrade</name>
    <dbReference type="NCBI Taxonomy" id="2072580"/>
    <lineage>
        <taxon>Eukaryota</taxon>
        <taxon>Metazoa</taxon>
        <taxon>Ecdysozoa</taxon>
        <taxon>Tardigrada</taxon>
        <taxon>Eutardigrada</taxon>
        <taxon>Parachela</taxon>
        <taxon>Hypsibioidea</taxon>
        <taxon>Hypsibiidae</taxon>
        <taxon>Hypsibius</taxon>
    </lineage>
</organism>
<comment type="subcellular location">
    <subcellularLocation>
        <location evidence="1">Endoplasmic reticulum membrane</location>
        <topology evidence="1">Multi-pass membrane protein</topology>
    </subcellularLocation>
    <subcellularLocation>
        <location evidence="8">Golgi apparatus membrane</location>
        <topology evidence="8">Multi-pass membrane protein</topology>
    </subcellularLocation>
    <subcellularLocation>
        <location evidence="8">Early endosome membrane</location>
        <topology evidence="8">Multi-pass membrane protein</topology>
    </subcellularLocation>
</comment>
<evidence type="ECO:0000256" key="5">
    <source>
        <dbReference type="ARBA" id="ARBA00022824"/>
    </source>
</evidence>
<keyword evidence="5 8" id="KW-0256">Endoplasmic reticulum</keyword>
<keyword evidence="8" id="KW-0967">Endosome</keyword>
<dbReference type="Proteomes" id="UP000192578">
    <property type="component" value="Unassembled WGS sequence"/>
</dbReference>
<evidence type="ECO:0000256" key="8">
    <source>
        <dbReference type="RuleBase" id="RU367002"/>
    </source>
</evidence>
<name>A0A1W0X1W2_HYPEX</name>
<keyword evidence="11" id="KW-1185">Reference proteome</keyword>
<dbReference type="GO" id="GO:0031901">
    <property type="term" value="C:early endosome membrane"/>
    <property type="evidence" value="ECO:0007669"/>
    <property type="project" value="UniProtKB-SubCell"/>
</dbReference>
<dbReference type="GO" id="GO:0005886">
    <property type="term" value="C:plasma membrane"/>
    <property type="evidence" value="ECO:0007669"/>
    <property type="project" value="TreeGrafter"/>
</dbReference>
<protein>
    <recommendedName>
        <fullName evidence="8">Membrane magnesium transporter</fullName>
    </recommendedName>
</protein>
<evidence type="ECO:0000256" key="1">
    <source>
        <dbReference type="ARBA" id="ARBA00004477"/>
    </source>
</evidence>
<reference evidence="11" key="1">
    <citation type="submission" date="2017-01" db="EMBL/GenBank/DDBJ databases">
        <title>Comparative genomics of anhydrobiosis in the tardigrade Hypsibius dujardini.</title>
        <authorList>
            <person name="Yoshida Y."/>
            <person name="Koutsovoulos G."/>
            <person name="Laetsch D."/>
            <person name="Stevens L."/>
            <person name="Kumar S."/>
            <person name="Horikawa D."/>
            <person name="Ishino K."/>
            <person name="Komine S."/>
            <person name="Tomita M."/>
            <person name="Blaxter M."/>
            <person name="Arakawa K."/>
        </authorList>
    </citation>
    <scope>NUCLEOTIDE SEQUENCE [LARGE SCALE GENOMIC DNA]</scope>
    <source>
        <strain evidence="11">Z151</strain>
    </source>
</reference>
<dbReference type="GO" id="GO:0072546">
    <property type="term" value="C:EMC complex"/>
    <property type="evidence" value="ECO:0007669"/>
    <property type="project" value="UniProtKB-UniRule"/>
</dbReference>
<comment type="caution">
    <text evidence="10">The sequence shown here is derived from an EMBL/GenBank/DDBJ whole genome shotgun (WGS) entry which is preliminary data.</text>
</comment>
<dbReference type="EMBL" id="MTYJ01000023">
    <property type="protein sequence ID" value="OQV21411.1"/>
    <property type="molecule type" value="Genomic_DNA"/>
</dbReference>
<dbReference type="PANTHER" id="PTHR21181:SF7">
    <property type="entry name" value="ER MEMBRANE PROTEIN COMPLEX SUBUNIT 5"/>
    <property type="match status" value="1"/>
</dbReference>
<keyword evidence="6" id="KW-1133">Transmembrane helix</keyword>
<feature type="region of interest" description="Disordered" evidence="9">
    <location>
        <begin position="131"/>
        <end position="162"/>
    </location>
</feature>
<evidence type="ECO:0000313" key="11">
    <source>
        <dbReference type="Proteomes" id="UP000192578"/>
    </source>
</evidence>
<keyword evidence="8" id="KW-0813">Transport</keyword>
<dbReference type="PANTHER" id="PTHR21181">
    <property type="match status" value="1"/>
</dbReference>
<keyword evidence="8" id="KW-0333">Golgi apparatus</keyword>
<keyword evidence="4" id="KW-0812">Transmembrane</keyword>
<evidence type="ECO:0000256" key="3">
    <source>
        <dbReference type="ARBA" id="ARBA00011276"/>
    </source>
</evidence>
<keyword evidence="8" id="KW-0460">Magnesium</keyword>
<evidence type="ECO:0000256" key="4">
    <source>
        <dbReference type="ARBA" id="ARBA00022692"/>
    </source>
</evidence>
<dbReference type="GO" id="GO:0000139">
    <property type="term" value="C:Golgi membrane"/>
    <property type="evidence" value="ECO:0007669"/>
    <property type="project" value="UniProtKB-SubCell"/>
</dbReference>
<dbReference type="Pfam" id="PF10270">
    <property type="entry name" value="MMgT"/>
    <property type="match status" value="1"/>
</dbReference>
<keyword evidence="7" id="KW-0472">Membrane</keyword>
<dbReference type="OrthoDB" id="44756at2759"/>
<accession>A0A1W0X1W2</accession>
<evidence type="ECO:0000313" key="10">
    <source>
        <dbReference type="EMBL" id="OQV21411.1"/>
    </source>
</evidence>
<evidence type="ECO:0000256" key="9">
    <source>
        <dbReference type="SAM" id="MobiDB-lite"/>
    </source>
</evidence>
<dbReference type="AlphaFoldDB" id="A0A1W0X1W2"/>
<dbReference type="GO" id="GO:0022890">
    <property type="term" value="F:inorganic cation transmembrane transporter activity"/>
    <property type="evidence" value="ECO:0007669"/>
    <property type="project" value="TreeGrafter"/>
</dbReference>
<gene>
    <name evidence="10" type="ORF">BV898_04620</name>
</gene>
<sequence>MASTATWMRPSVIKAIFIAGFGVLLHSAISAAQHRSFQRINRQVREAGSVDASVEDLNLPLDIWLETLTSAVLVLWCFVQMTVKLKVIRPEAEYENRTSESLDFRPSFMVFGQKESLYKLRLLDQTAGEAPLPVEGHANASQHPDQDEVTVEDAPQLENDDE</sequence>
<dbReference type="InterPro" id="IPR018937">
    <property type="entry name" value="MMgT"/>
</dbReference>
<evidence type="ECO:0000256" key="2">
    <source>
        <dbReference type="ARBA" id="ARBA00006109"/>
    </source>
</evidence>